<accession>A0ABU6J5T1</accession>
<evidence type="ECO:0000256" key="1">
    <source>
        <dbReference type="SAM" id="SignalP"/>
    </source>
</evidence>
<evidence type="ECO:0000313" key="3">
    <source>
        <dbReference type="Proteomes" id="UP001352263"/>
    </source>
</evidence>
<dbReference type="Proteomes" id="UP001352263">
    <property type="component" value="Unassembled WGS sequence"/>
</dbReference>
<name>A0ABU6J5T1_9BURK</name>
<proteinExistence type="predicted"/>
<dbReference type="RefSeq" id="WP_326505515.1">
    <property type="nucleotide sequence ID" value="NZ_JAWIIV010000004.1"/>
</dbReference>
<feature type="chain" id="PRO_5046787084" description="Transmembrane protein" evidence="1">
    <location>
        <begin position="26"/>
        <end position="175"/>
    </location>
</feature>
<protein>
    <recommendedName>
        <fullName evidence="4">Transmembrane protein</fullName>
    </recommendedName>
</protein>
<organism evidence="2 3">
    <name type="scientific">Noviherbaspirillum album</name>
    <dbReference type="NCBI Taxonomy" id="3080276"/>
    <lineage>
        <taxon>Bacteria</taxon>
        <taxon>Pseudomonadati</taxon>
        <taxon>Pseudomonadota</taxon>
        <taxon>Betaproteobacteria</taxon>
        <taxon>Burkholderiales</taxon>
        <taxon>Oxalobacteraceae</taxon>
        <taxon>Noviherbaspirillum</taxon>
    </lineage>
</organism>
<sequence>MSTMAFISFSLARKTLLLASLACLQACNPTYNWRETRGPDAPYVVLMPAKPSSHSRPIDLDGIKVTMTMTAAEINGVTFAVGTAELPDAAQAGTAVAAMKTAMVRNLGGTVTQERQLAAPAAPGMSEIEVTGQGRLMVARFAARERRVYQAVVVGKEKEVPREAVDTFLGSFKPG</sequence>
<comment type="caution">
    <text evidence="2">The sequence shown here is derived from an EMBL/GenBank/DDBJ whole genome shotgun (WGS) entry which is preliminary data.</text>
</comment>
<evidence type="ECO:0000313" key="2">
    <source>
        <dbReference type="EMBL" id="MEC4718788.1"/>
    </source>
</evidence>
<reference evidence="2 3" key="1">
    <citation type="submission" date="2023-10" db="EMBL/GenBank/DDBJ databases">
        <title>Noviherbaspirillum sp. CPCC 100848 genome assembly.</title>
        <authorList>
            <person name="Li X.Y."/>
            <person name="Fang X.M."/>
        </authorList>
    </citation>
    <scope>NUCLEOTIDE SEQUENCE [LARGE SCALE GENOMIC DNA]</scope>
    <source>
        <strain evidence="2 3">CPCC 100848</strain>
    </source>
</reference>
<keyword evidence="1" id="KW-0732">Signal</keyword>
<dbReference type="EMBL" id="JAWIIV010000004">
    <property type="protein sequence ID" value="MEC4718788.1"/>
    <property type="molecule type" value="Genomic_DNA"/>
</dbReference>
<feature type="signal peptide" evidence="1">
    <location>
        <begin position="1"/>
        <end position="25"/>
    </location>
</feature>
<gene>
    <name evidence="2" type="ORF">RY831_06500</name>
</gene>
<keyword evidence="3" id="KW-1185">Reference proteome</keyword>
<evidence type="ECO:0008006" key="4">
    <source>
        <dbReference type="Google" id="ProtNLM"/>
    </source>
</evidence>